<dbReference type="AlphaFoldDB" id="A0A7C5PA46"/>
<dbReference type="PANTHER" id="PTHR30160">
    <property type="entry name" value="TETRAACYLDISACCHARIDE 4'-KINASE-RELATED"/>
    <property type="match status" value="1"/>
</dbReference>
<keyword evidence="2 3" id="KW-0808">Transferase</keyword>
<dbReference type="InterPro" id="IPR051199">
    <property type="entry name" value="LPS_LOS_Heptosyltrfase"/>
</dbReference>
<dbReference type="Pfam" id="PF01075">
    <property type="entry name" value="Glyco_transf_9"/>
    <property type="match status" value="1"/>
</dbReference>
<dbReference type="InterPro" id="IPR002201">
    <property type="entry name" value="Glyco_trans_9"/>
</dbReference>
<sequence length="330" mass="37557">MISEEKTKILVIFGYPGIGDILLASPVLRALNNYYKNCDFTLFARKIPSLYSVFNIIPFCEKVVFYDKKGSHKGYLSFIKLCFSLRKEKFDYAIVLHHSPRNSIVSFLSQARNRIGFDYGINKIFLTKCLKPNENQNIIYYYADILKLIGIEKFDPKPWIIKQGVKKIKNRILFSIGSSWYRKEWPPENFAVLANMLHKKGFEVILIGSEKDVEKANIIVSNSNAINMVNKTKNLLELCKIIESSSLLICPDTASLHIARGLGTPTISLFGPTSPLIYGPLPEETDHIVIYKNLPCSTRCIDKECPDNLCMKKITPDEVYEKALNALSNL</sequence>
<accession>A0A7C5PA46</accession>
<name>A0A7C5PA46_9BACT</name>
<dbReference type="Gene3D" id="3.40.50.2000">
    <property type="entry name" value="Glycogen Phosphorylase B"/>
    <property type="match status" value="2"/>
</dbReference>
<dbReference type="EMBL" id="DRUY01000117">
    <property type="protein sequence ID" value="HHI65586.1"/>
    <property type="molecule type" value="Genomic_DNA"/>
</dbReference>
<dbReference type="GO" id="GO:0005829">
    <property type="term" value="C:cytosol"/>
    <property type="evidence" value="ECO:0007669"/>
    <property type="project" value="TreeGrafter"/>
</dbReference>
<organism evidence="3">
    <name type="scientific">Thermodesulfobium narugense</name>
    <dbReference type="NCBI Taxonomy" id="184064"/>
    <lineage>
        <taxon>Bacteria</taxon>
        <taxon>Pseudomonadati</taxon>
        <taxon>Thermodesulfobiota</taxon>
        <taxon>Thermodesulfobiia</taxon>
        <taxon>Thermodesulfobiales</taxon>
        <taxon>Thermodesulfobiaceae</taxon>
        <taxon>Thermodesulfobium</taxon>
    </lineage>
</organism>
<dbReference type="SUPFAM" id="SSF53756">
    <property type="entry name" value="UDP-Glycosyltransferase/glycogen phosphorylase"/>
    <property type="match status" value="1"/>
</dbReference>
<evidence type="ECO:0000256" key="2">
    <source>
        <dbReference type="ARBA" id="ARBA00022679"/>
    </source>
</evidence>
<gene>
    <name evidence="3" type="ORF">ENL70_03430</name>
</gene>
<keyword evidence="1" id="KW-0328">Glycosyltransferase</keyword>
<dbReference type="CDD" id="cd03789">
    <property type="entry name" value="GT9_LPS_heptosyltransferase"/>
    <property type="match status" value="1"/>
</dbReference>
<proteinExistence type="predicted"/>
<comment type="caution">
    <text evidence="3">The sequence shown here is derived from an EMBL/GenBank/DDBJ whole genome shotgun (WGS) entry which is preliminary data.</text>
</comment>
<dbReference type="GO" id="GO:0009244">
    <property type="term" value="P:lipopolysaccharide core region biosynthetic process"/>
    <property type="evidence" value="ECO:0007669"/>
    <property type="project" value="TreeGrafter"/>
</dbReference>
<protein>
    <submittedName>
        <fullName evidence="3">Glycosyltransferase family 9 protein</fullName>
    </submittedName>
</protein>
<reference evidence="3" key="1">
    <citation type="journal article" date="2020" name="mSystems">
        <title>Genome- and Community-Level Interaction Insights into Carbon Utilization and Element Cycling Functions of Hydrothermarchaeota in Hydrothermal Sediment.</title>
        <authorList>
            <person name="Zhou Z."/>
            <person name="Liu Y."/>
            <person name="Xu W."/>
            <person name="Pan J."/>
            <person name="Luo Z.H."/>
            <person name="Li M."/>
        </authorList>
    </citation>
    <scope>NUCLEOTIDE SEQUENCE [LARGE SCALE GENOMIC DNA]</scope>
    <source>
        <strain evidence="3">SpSt-1019</strain>
    </source>
</reference>
<dbReference type="GO" id="GO:0008713">
    <property type="term" value="F:ADP-heptose-lipopolysaccharide heptosyltransferase activity"/>
    <property type="evidence" value="ECO:0007669"/>
    <property type="project" value="TreeGrafter"/>
</dbReference>
<evidence type="ECO:0000256" key="1">
    <source>
        <dbReference type="ARBA" id="ARBA00022676"/>
    </source>
</evidence>
<evidence type="ECO:0000313" key="3">
    <source>
        <dbReference type="EMBL" id="HHI65586.1"/>
    </source>
</evidence>